<feature type="region of interest" description="Disordered" evidence="1">
    <location>
        <begin position="326"/>
        <end position="356"/>
    </location>
</feature>
<dbReference type="AlphaFoldDB" id="A0A9P5ZNY7"/>
<sequence length="443" mass="48643">MSTTDATVLQTALKPRTCASKDQAKILRAAYKYQFDTFTTKQVLSTLEEQTGLKWIAGWFSRERRKMARWQNAQAQNTAESMSTPTLEVKAELQDTPIKPAAGGSTLHSNDSQAKPKRKPKARKAKRGVPNALVESDPNLHRANEDTSVPALKLIKEEYAECIGSLSSPITIDSTPPPAQQQHPGADSGSSSSSSRPLQNSRAHNILLQTAGLDHEHGANSQPDTRQTSIANVQLALPSITTLLGSLFAEFNLHMHRQNQHMNNQLVENQHPNWGTDSISSRGPGMSLPLQRPSQTDWTLGTGHPNPAYNDSRQLFPCQQSIHPLPQFAPAPSQLHSSPAPPGPAPPPRCPQFDNISTQKKHGFEDILDTRRAPLKHLSVIHDILSAYHRSTNMPFELISGEGQVTPIGHLVIERLTDEALADKDPFQASMGLVFLSRLGLKF</sequence>
<feature type="region of interest" description="Disordered" evidence="1">
    <location>
        <begin position="98"/>
        <end position="145"/>
    </location>
</feature>
<accession>A0A9P5ZNY7</accession>
<name>A0A9P5ZNY7_PLEER</name>
<feature type="region of interest" description="Disordered" evidence="1">
    <location>
        <begin position="167"/>
        <end position="199"/>
    </location>
</feature>
<proteinExistence type="predicted"/>
<dbReference type="Proteomes" id="UP000807025">
    <property type="component" value="Unassembled WGS sequence"/>
</dbReference>
<evidence type="ECO:0000256" key="1">
    <source>
        <dbReference type="SAM" id="MobiDB-lite"/>
    </source>
</evidence>
<evidence type="ECO:0000313" key="2">
    <source>
        <dbReference type="EMBL" id="KAF9491787.1"/>
    </source>
</evidence>
<reference evidence="2" key="1">
    <citation type="submission" date="2020-11" db="EMBL/GenBank/DDBJ databases">
        <authorList>
            <consortium name="DOE Joint Genome Institute"/>
            <person name="Ahrendt S."/>
            <person name="Riley R."/>
            <person name="Andreopoulos W."/>
            <person name="Labutti K."/>
            <person name="Pangilinan J."/>
            <person name="Ruiz-Duenas F.J."/>
            <person name="Barrasa J.M."/>
            <person name="Sanchez-Garcia M."/>
            <person name="Camarero S."/>
            <person name="Miyauchi S."/>
            <person name="Serrano A."/>
            <person name="Linde D."/>
            <person name="Babiker R."/>
            <person name="Drula E."/>
            <person name="Ayuso-Fernandez I."/>
            <person name="Pacheco R."/>
            <person name="Padilla G."/>
            <person name="Ferreira P."/>
            <person name="Barriuso J."/>
            <person name="Kellner H."/>
            <person name="Castanera R."/>
            <person name="Alfaro M."/>
            <person name="Ramirez L."/>
            <person name="Pisabarro A.G."/>
            <person name="Kuo A."/>
            <person name="Tritt A."/>
            <person name="Lipzen A."/>
            <person name="He G."/>
            <person name="Yan M."/>
            <person name="Ng V."/>
            <person name="Cullen D."/>
            <person name="Martin F."/>
            <person name="Rosso M.-N."/>
            <person name="Henrissat B."/>
            <person name="Hibbett D."/>
            <person name="Martinez A.T."/>
            <person name="Grigoriev I.V."/>
        </authorList>
    </citation>
    <scope>NUCLEOTIDE SEQUENCE</scope>
    <source>
        <strain evidence="2">ATCC 90797</strain>
    </source>
</reference>
<organism evidence="2 3">
    <name type="scientific">Pleurotus eryngii</name>
    <name type="common">Boletus of the steppes</name>
    <dbReference type="NCBI Taxonomy" id="5323"/>
    <lineage>
        <taxon>Eukaryota</taxon>
        <taxon>Fungi</taxon>
        <taxon>Dikarya</taxon>
        <taxon>Basidiomycota</taxon>
        <taxon>Agaricomycotina</taxon>
        <taxon>Agaricomycetes</taxon>
        <taxon>Agaricomycetidae</taxon>
        <taxon>Agaricales</taxon>
        <taxon>Pleurotineae</taxon>
        <taxon>Pleurotaceae</taxon>
        <taxon>Pleurotus</taxon>
    </lineage>
</organism>
<feature type="compositionally biased region" description="Pro residues" evidence="1">
    <location>
        <begin position="339"/>
        <end position="350"/>
    </location>
</feature>
<keyword evidence="3" id="KW-1185">Reference proteome</keyword>
<feature type="compositionally biased region" description="Basic residues" evidence="1">
    <location>
        <begin position="115"/>
        <end position="127"/>
    </location>
</feature>
<comment type="caution">
    <text evidence="2">The sequence shown here is derived from an EMBL/GenBank/DDBJ whole genome shotgun (WGS) entry which is preliminary data.</text>
</comment>
<protein>
    <recommendedName>
        <fullName evidence="4">Homeobox domain-containing protein</fullName>
    </recommendedName>
</protein>
<evidence type="ECO:0000313" key="3">
    <source>
        <dbReference type="Proteomes" id="UP000807025"/>
    </source>
</evidence>
<evidence type="ECO:0008006" key="4">
    <source>
        <dbReference type="Google" id="ProtNLM"/>
    </source>
</evidence>
<dbReference type="OrthoDB" id="3048971at2759"/>
<dbReference type="EMBL" id="MU154612">
    <property type="protein sequence ID" value="KAF9491787.1"/>
    <property type="molecule type" value="Genomic_DNA"/>
</dbReference>
<gene>
    <name evidence="2" type="ORF">BDN71DRAFT_1510023</name>
</gene>